<dbReference type="OrthoDB" id="368507at2759"/>
<dbReference type="PANTHER" id="PTHR33559:SF1">
    <property type="entry name" value="PROTEASOME ASSEMBLY CHAPERONE 4"/>
    <property type="match status" value="1"/>
</dbReference>
<dbReference type="PANTHER" id="PTHR33559">
    <property type="entry name" value="PROTEASOME ASSEMBLY CHAPERONE 4"/>
    <property type="match status" value="1"/>
</dbReference>
<dbReference type="AlphaFoldDB" id="A0A5C3NA48"/>
<dbReference type="Pfam" id="PF16093">
    <property type="entry name" value="PAC4"/>
    <property type="match status" value="1"/>
</dbReference>
<sequence length="151" mass="16152">MSSTTPPSIHVSSRYIPSSDSTLPALALQVTHLVDSYMLWIGSTEDPPEEVDIAPLRGSLAKDWACAMPSITSAMPAPGTSMFSSPSSDFALAMAQRLAMRFKKQIFLSIDVPPAFVSLGQGPRLLLAVERAIVGALKELEHAPINRTEGS</sequence>
<accession>A0A5C3NA48</accession>
<gene>
    <name evidence="1" type="ORF">OE88DRAFT_1711083</name>
</gene>
<organism evidence="1 2">
    <name type="scientific">Heliocybe sulcata</name>
    <dbReference type="NCBI Taxonomy" id="5364"/>
    <lineage>
        <taxon>Eukaryota</taxon>
        <taxon>Fungi</taxon>
        <taxon>Dikarya</taxon>
        <taxon>Basidiomycota</taxon>
        <taxon>Agaricomycotina</taxon>
        <taxon>Agaricomycetes</taxon>
        <taxon>Gloeophyllales</taxon>
        <taxon>Gloeophyllaceae</taxon>
        <taxon>Heliocybe</taxon>
    </lineage>
</organism>
<evidence type="ECO:0008006" key="3">
    <source>
        <dbReference type="Google" id="ProtNLM"/>
    </source>
</evidence>
<dbReference type="GO" id="GO:0043248">
    <property type="term" value="P:proteasome assembly"/>
    <property type="evidence" value="ECO:0007669"/>
    <property type="project" value="InterPro"/>
</dbReference>
<evidence type="ECO:0000313" key="2">
    <source>
        <dbReference type="Proteomes" id="UP000305948"/>
    </source>
</evidence>
<name>A0A5C3NA48_9AGAM</name>
<evidence type="ECO:0000313" key="1">
    <source>
        <dbReference type="EMBL" id="TFK54132.1"/>
    </source>
</evidence>
<protein>
    <recommendedName>
        <fullName evidence="3">Proteasome assembly chaperone 3</fullName>
    </recommendedName>
</protein>
<dbReference type="Proteomes" id="UP000305948">
    <property type="component" value="Unassembled WGS sequence"/>
</dbReference>
<reference evidence="1 2" key="1">
    <citation type="journal article" date="2019" name="Nat. Ecol. Evol.">
        <title>Megaphylogeny resolves global patterns of mushroom evolution.</title>
        <authorList>
            <person name="Varga T."/>
            <person name="Krizsan K."/>
            <person name="Foldi C."/>
            <person name="Dima B."/>
            <person name="Sanchez-Garcia M."/>
            <person name="Sanchez-Ramirez S."/>
            <person name="Szollosi G.J."/>
            <person name="Szarkandi J.G."/>
            <person name="Papp V."/>
            <person name="Albert L."/>
            <person name="Andreopoulos W."/>
            <person name="Angelini C."/>
            <person name="Antonin V."/>
            <person name="Barry K.W."/>
            <person name="Bougher N.L."/>
            <person name="Buchanan P."/>
            <person name="Buyck B."/>
            <person name="Bense V."/>
            <person name="Catcheside P."/>
            <person name="Chovatia M."/>
            <person name="Cooper J."/>
            <person name="Damon W."/>
            <person name="Desjardin D."/>
            <person name="Finy P."/>
            <person name="Geml J."/>
            <person name="Haridas S."/>
            <person name="Hughes K."/>
            <person name="Justo A."/>
            <person name="Karasinski D."/>
            <person name="Kautmanova I."/>
            <person name="Kiss B."/>
            <person name="Kocsube S."/>
            <person name="Kotiranta H."/>
            <person name="LaButti K.M."/>
            <person name="Lechner B.E."/>
            <person name="Liimatainen K."/>
            <person name="Lipzen A."/>
            <person name="Lukacs Z."/>
            <person name="Mihaltcheva S."/>
            <person name="Morgado L.N."/>
            <person name="Niskanen T."/>
            <person name="Noordeloos M.E."/>
            <person name="Ohm R.A."/>
            <person name="Ortiz-Santana B."/>
            <person name="Ovrebo C."/>
            <person name="Racz N."/>
            <person name="Riley R."/>
            <person name="Savchenko A."/>
            <person name="Shiryaev A."/>
            <person name="Soop K."/>
            <person name="Spirin V."/>
            <person name="Szebenyi C."/>
            <person name="Tomsovsky M."/>
            <person name="Tulloss R.E."/>
            <person name="Uehling J."/>
            <person name="Grigoriev I.V."/>
            <person name="Vagvolgyi C."/>
            <person name="Papp T."/>
            <person name="Martin F.M."/>
            <person name="Miettinen O."/>
            <person name="Hibbett D.S."/>
            <person name="Nagy L.G."/>
        </authorList>
    </citation>
    <scope>NUCLEOTIDE SEQUENCE [LARGE SCALE GENOMIC DNA]</scope>
    <source>
        <strain evidence="1 2">OMC1185</strain>
    </source>
</reference>
<dbReference type="InterPro" id="IPR032157">
    <property type="entry name" value="PAC4"/>
</dbReference>
<keyword evidence="2" id="KW-1185">Reference proteome</keyword>
<proteinExistence type="predicted"/>
<dbReference type="EMBL" id="ML213506">
    <property type="protein sequence ID" value="TFK54132.1"/>
    <property type="molecule type" value="Genomic_DNA"/>
</dbReference>